<organism evidence="2 3">
    <name type="scientific">Mycolicibacterium septicum DSM 44393</name>
    <dbReference type="NCBI Taxonomy" id="1341646"/>
    <lineage>
        <taxon>Bacteria</taxon>
        <taxon>Bacillati</taxon>
        <taxon>Actinomycetota</taxon>
        <taxon>Actinomycetes</taxon>
        <taxon>Mycobacteriales</taxon>
        <taxon>Mycobacteriaceae</taxon>
        <taxon>Mycolicibacterium</taxon>
    </lineage>
</organism>
<gene>
    <name evidence="2" type="ORF">HGA11_16835</name>
</gene>
<protein>
    <submittedName>
        <fullName evidence="2">Toll/interleukin-1 receptor domain-containing protein</fullName>
    </submittedName>
</protein>
<feature type="domain" description="TIR" evidence="1">
    <location>
        <begin position="50"/>
        <end position="181"/>
    </location>
</feature>
<dbReference type="InterPro" id="IPR000157">
    <property type="entry name" value="TIR_dom"/>
</dbReference>
<accession>A0A7X6MQW2</accession>
<dbReference type="Proteomes" id="UP000518188">
    <property type="component" value="Unassembled WGS sequence"/>
</dbReference>
<evidence type="ECO:0000313" key="3">
    <source>
        <dbReference type="Proteomes" id="UP000518188"/>
    </source>
</evidence>
<proteinExistence type="predicted"/>
<comment type="caution">
    <text evidence="2">The sequence shown here is derived from an EMBL/GenBank/DDBJ whole genome shotgun (WGS) entry which is preliminary data.</text>
</comment>
<name>A0A7X6MQW2_9MYCO</name>
<dbReference type="Gene3D" id="3.40.50.10140">
    <property type="entry name" value="Toll/interleukin-1 receptor homology (TIR) domain"/>
    <property type="match status" value="1"/>
</dbReference>
<keyword evidence="2" id="KW-0675">Receptor</keyword>
<reference evidence="2 3" key="1">
    <citation type="submission" date="2020-04" db="EMBL/GenBank/DDBJ databases">
        <title>MicrobeNet Type strains.</title>
        <authorList>
            <person name="Nicholson A.C."/>
        </authorList>
    </citation>
    <scope>NUCLEOTIDE SEQUENCE [LARGE SCALE GENOMIC DNA]</scope>
    <source>
        <strain evidence="2 3">ATCC 700731</strain>
    </source>
</reference>
<evidence type="ECO:0000313" key="2">
    <source>
        <dbReference type="EMBL" id="NKZ12643.1"/>
    </source>
</evidence>
<dbReference type="EMBL" id="JAAXPJ010000006">
    <property type="protein sequence ID" value="NKZ12643.1"/>
    <property type="molecule type" value="Genomic_DNA"/>
</dbReference>
<dbReference type="GO" id="GO:0007165">
    <property type="term" value="P:signal transduction"/>
    <property type="evidence" value="ECO:0007669"/>
    <property type="project" value="InterPro"/>
</dbReference>
<dbReference type="AlphaFoldDB" id="A0A7X6MQW2"/>
<sequence length="541" mass="60493">MLYAPSSMTTRCSVCEATQRAAQRTLGRRTFETEGHDNTMTEQSASEHAFISYVHEDSDHVDKLCNLLNAASIPHWRDRADLGPGDMWKAKIREAISSGSLAFLACFSTKSTGKPKSYQNEEITLAAEEFRLRPPGRTWLIPVRFDDCEIPEWDLGGGRTLRDINYIDLFGDNYAENVVKLIEATKKAMGLTGVDPATVRTAVSEAAAAERPALLRRLTKDMIRDPSREIELDELITQEISNMLAGMRDTERFPSAFSGTTNDEHIVQIAETAIDYWRLVEPFCASLQVAARWGSPESLSPWIKGIRALTAEAVKMVGDSLNALRYLPSLLTVTVAAMASSGQGRWDNFRALIVDNVVPNPRLQGKRVAIIETVSPYTPFGGAAEVAAHILARSETTDDDLATALAGYNKKYGKFHTPVSEWLFAILKPSFVDQFPDDDAYQDAFDYTEIAVGVVNEDLGFMRAAESGRPSYSRNKWFGRSTWRYAHRHCEPVKDFADELQLRGEQWEPLRAGLFGGSPDRARDATKQYDETFKEIASHRW</sequence>
<dbReference type="InterPro" id="IPR035897">
    <property type="entry name" value="Toll_tir_struct_dom_sf"/>
</dbReference>
<dbReference type="Pfam" id="PF13676">
    <property type="entry name" value="TIR_2"/>
    <property type="match status" value="1"/>
</dbReference>
<evidence type="ECO:0000259" key="1">
    <source>
        <dbReference type="Pfam" id="PF13676"/>
    </source>
</evidence>
<dbReference type="SUPFAM" id="SSF52200">
    <property type="entry name" value="Toll/Interleukin receptor TIR domain"/>
    <property type="match status" value="1"/>
</dbReference>